<dbReference type="EMBL" id="CP003344">
    <property type="protein sequence ID" value="AGA69659.1"/>
    <property type="molecule type" value="Genomic_DNA"/>
</dbReference>
<sequence length="272" mass="32094">MGEHISEEVYPIMQGQDLYLVKGKAISYNSKAFNRLKLDLREYERHFNEKRCENLDIVGTYRPCHYNRDNFGLYIYAEMFGMYLFSILRQTQMTLREAHTLALDSLLTHGSFHYLVERYCILIDDVGNENNGLYPTYKKKVYSQTWGTQDCLEETLANAFVFKAYPQWDEAKKNYIQSLYARQRDGYCQAHDLKSEHYQELFETLEGQIKAQGKGRGYDTEGNLKVSDKPTLYDFVHRNRPFRFIGLPVYLVNDCCNLEDFIHIVELLFPQI</sequence>
<keyword evidence="2" id="KW-1185">Reference proteome</keyword>
<dbReference type="RefSeq" id="WP_015262637.1">
    <property type="nucleotide sequence ID" value="NC_019903.1"/>
</dbReference>
<reference evidence="2" key="1">
    <citation type="submission" date="2012-02" db="EMBL/GenBank/DDBJ databases">
        <title>Complete sequence of Desulfitobacterium dichloroeliminans LMG P-21439.</title>
        <authorList>
            <person name="Lucas S."/>
            <person name="Han J."/>
            <person name="Lapidus A."/>
            <person name="Cheng J.-F."/>
            <person name="Goodwin L."/>
            <person name="Pitluck S."/>
            <person name="Peters L."/>
            <person name="Ovchinnikova G."/>
            <person name="Teshima H."/>
            <person name="Detter J.C."/>
            <person name="Han C."/>
            <person name="Tapia R."/>
            <person name="Land M."/>
            <person name="Hauser L."/>
            <person name="Kyrpides N."/>
            <person name="Ivanova N."/>
            <person name="Pagani I."/>
            <person name="Kruse T."/>
            <person name="de Vos W.M."/>
            <person name="Boon N."/>
            <person name="Smidt H."/>
            <person name="Woyke T."/>
        </authorList>
    </citation>
    <scope>NUCLEOTIDE SEQUENCE [LARGE SCALE GENOMIC DNA]</scope>
    <source>
        <strain evidence="2">LMG P-21439 / DCA1</strain>
    </source>
</reference>
<dbReference type="KEGG" id="ddl:Desdi_2226"/>
<name>L0F754_DESDL</name>
<organism evidence="1 2">
    <name type="scientific">Desulfitobacterium dichloroeliminans (strain LMG P-21439 / DCA1)</name>
    <dbReference type="NCBI Taxonomy" id="871963"/>
    <lineage>
        <taxon>Bacteria</taxon>
        <taxon>Bacillati</taxon>
        <taxon>Bacillota</taxon>
        <taxon>Clostridia</taxon>
        <taxon>Eubacteriales</taxon>
        <taxon>Desulfitobacteriaceae</taxon>
        <taxon>Desulfitobacterium</taxon>
    </lineage>
</organism>
<gene>
    <name evidence="1" type="ordered locus">Desdi_2226</name>
</gene>
<dbReference type="HOGENOM" id="CLU_1022059_0_0_9"/>
<protein>
    <submittedName>
        <fullName evidence="1">Uncharacterized protein</fullName>
    </submittedName>
</protein>
<proteinExistence type="predicted"/>
<evidence type="ECO:0000313" key="2">
    <source>
        <dbReference type="Proteomes" id="UP000010797"/>
    </source>
</evidence>
<accession>L0F754</accession>
<dbReference type="AlphaFoldDB" id="L0F754"/>
<dbReference type="Proteomes" id="UP000010797">
    <property type="component" value="Chromosome"/>
</dbReference>
<evidence type="ECO:0000313" key="1">
    <source>
        <dbReference type="EMBL" id="AGA69659.1"/>
    </source>
</evidence>